<name>A0ABU9ESA0_LIMFS</name>
<dbReference type="EMBL" id="JBBWYZ010000021">
    <property type="protein sequence ID" value="MEK9514272.1"/>
    <property type="molecule type" value="Genomic_DNA"/>
</dbReference>
<reference evidence="1 2" key="1">
    <citation type="journal article" date="2024" name="Front. Microbiol.">
        <title>Transcriptomic insights into the dominance of two phototrophs throughout the water column of a tropical hypersaline-alkaline crater lake (Dziani Dzaha, Mayotte).</title>
        <authorList>
            <person name="Duperron S."/>
            <person name="Halary S."/>
            <person name="Bouly J.-P."/>
            <person name="Roussel T."/>
            <person name="Hugoni M."/>
            <person name="Bruto M."/>
            <person name="Oger P."/>
            <person name="Duval C."/>
            <person name="Woo A."/>
            <person name="Jezequiel D."/>
            <person name="Ader M."/>
            <person name="Leboulanger C."/>
            <person name="Agogue H."/>
            <person name="Grossi V."/>
            <person name="Trousselier M."/>
            <person name="Bernard C."/>
        </authorList>
    </citation>
    <scope>NUCLEOTIDE SEQUENCE [LARGE SCALE GENOMIC DNA]</scope>
    <source>
        <strain evidence="1 2">PMC 851.14</strain>
    </source>
</reference>
<keyword evidence="2" id="KW-1185">Reference proteome</keyword>
<organism evidence="1 2">
    <name type="scientific">Limnospira fusiformis PMC 851.14</name>
    <dbReference type="NCBI Taxonomy" id="2219512"/>
    <lineage>
        <taxon>Bacteria</taxon>
        <taxon>Bacillati</taxon>
        <taxon>Cyanobacteriota</taxon>
        <taxon>Cyanophyceae</taxon>
        <taxon>Oscillatoriophycideae</taxon>
        <taxon>Oscillatoriales</taxon>
        <taxon>Sirenicapillariaceae</taxon>
        <taxon>Limnospira</taxon>
    </lineage>
</organism>
<evidence type="ECO:0000313" key="2">
    <source>
        <dbReference type="Proteomes" id="UP001387447"/>
    </source>
</evidence>
<dbReference type="Proteomes" id="UP001387447">
    <property type="component" value="Unassembled WGS sequence"/>
</dbReference>
<evidence type="ECO:0000313" key="1">
    <source>
        <dbReference type="EMBL" id="MEK9514272.1"/>
    </source>
</evidence>
<accession>A0ABU9ESA0</accession>
<sequence length="44" mass="5106">MRAQFVSVLDRNVSDDSAFLDVHILIIHAPMIEHQTYIWSLEHG</sequence>
<dbReference type="RefSeq" id="WP_315641040.1">
    <property type="nucleotide sequence ID" value="NZ_JBBWYZ010000021.1"/>
</dbReference>
<protein>
    <submittedName>
        <fullName evidence="1">Uncharacterized protein</fullName>
    </submittedName>
</protein>
<proteinExistence type="predicted"/>
<gene>
    <name evidence="1" type="ORF">AAEJ74_22045</name>
</gene>
<comment type="caution">
    <text evidence="1">The sequence shown here is derived from an EMBL/GenBank/DDBJ whole genome shotgun (WGS) entry which is preliminary data.</text>
</comment>